<comment type="caution">
    <text evidence="2">The sequence shown here is derived from an EMBL/GenBank/DDBJ whole genome shotgun (WGS) entry which is preliminary data.</text>
</comment>
<feature type="region of interest" description="Disordered" evidence="1">
    <location>
        <begin position="1"/>
        <end position="34"/>
    </location>
</feature>
<gene>
    <name evidence="2" type="ORF">TL16_g10209</name>
</gene>
<organism evidence="2 3">
    <name type="scientific">Triparma laevis f. inornata</name>
    <dbReference type="NCBI Taxonomy" id="1714386"/>
    <lineage>
        <taxon>Eukaryota</taxon>
        <taxon>Sar</taxon>
        <taxon>Stramenopiles</taxon>
        <taxon>Ochrophyta</taxon>
        <taxon>Bolidophyceae</taxon>
        <taxon>Parmales</taxon>
        <taxon>Triparmaceae</taxon>
        <taxon>Triparma</taxon>
    </lineage>
</organism>
<dbReference type="AlphaFoldDB" id="A0A9W7B741"/>
<feature type="region of interest" description="Disordered" evidence="1">
    <location>
        <begin position="167"/>
        <end position="188"/>
    </location>
</feature>
<evidence type="ECO:0000313" key="2">
    <source>
        <dbReference type="EMBL" id="GMH85371.1"/>
    </source>
</evidence>
<dbReference type="Proteomes" id="UP001162640">
    <property type="component" value="Unassembled WGS sequence"/>
</dbReference>
<protein>
    <submittedName>
        <fullName evidence="2">Uncharacterized protein</fullName>
    </submittedName>
</protein>
<evidence type="ECO:0000313" key="3">
    <source>
        <dbReference type="Proteomes" id="UP001162640"/>
    </source>
</evidence>
<evidence type="ECO:0000256" key="1">
    <source>
        <dbReference type="SAM" id="MobiDB-lite"/>
    </source>
</evidence>
<name>A0A9W7B741_9STRA</name>
<accession>A0A9W7B741</accession>
<sequence length="188" mass="19101">MASFDKPPKHPPTSFSDLNDPIGKPKLTDQSNPSSKVIAGAAAVGATVGMLVSGPAVALVAGAGVGIATMTSGTTGNVARSAGQLGVSVGGKAQELDKKHHIVDKTKAAGSTVISKAKKVDEKHHIVDKTKAAATKTMNAAVDFNKKHNITGKTANALSTGMDAITKRLSKSSPPSGEGKTFEGDFKK</sequence>
<dbReference type="EMBL" id="BLQM01000358">
    <property type="protein sequence ID" value="GMH85371.1"/>
    <property type="molecule type" value="Genomic_DNA"/>
</dbReference>
<proteinExistence type="predicted"/>
<reference evidence="3" key="1">
    <citation type="journal article" date="2023" name="Commun. Biol.">
        <title>Genome analysis of Parmales, the sister group of diatoms, reveals the evolutionary specialization of diatoms from phago-mixotrophs to photoautotrophs.</title>
        <authorList>
            <person name="Ban H."/>
            <person name="Sato S."/>
            <person name="Yoshikawa S."/>
            <person name="Yamada K."/>
            <person name="Nakamura Y."/>
            <person name="Ichinomiya M."/>
            <person name="Sato N."/>
            <person name="Blanc-Mathieu R."/>
            <person name="Endo H."/>
            <person name="Kuwata A."/>
            <person name="Ogata H."/>
        </authorList>
    </citation>
    <scope>NUCLEOTIDE SEQUENCE [LARGE SCALE GENOMIC DNA]</scope>
</reference>